<dbReference type="AlphaFoldDB" id="A0A0G0WZM0"/>
<organism evidence="2 3">
    <name type="scientific">candidate division WWE3 bacterium GW2011_GWB1_41_6</name>
    <dbReference type="NCBI Taxonomy" id="1619112"/>
    <lineage>
        <taxon>Bacteria</taxon>
        <taxon>Katanobacteria</taxon>
    </lineage>
</organism>
<accession>A0A0G0WZM0</accession>
<feature type="transmembrane region" description="Helical" evidence="1">
    <location>
        <begin position="5"/>
        <end position="21"/>
    </location>
</feature>
<gene>
    <name evidence="2" type="ORF">UU72_C0001G0086</name>
</gene>
<keyword evidence="1" id="KW-0812">Transmembrane</keyword>
<evidence type="ECO:0000313" key="2">
    <source>
        <dbReference type="EMBL" id="KKS17602.1"/>
    </source>
</evidence>
<reference evidence="2 3" key="1">
    <citation type="journal article" date="2015" name="Nature">
        <title>rRNA introns, odd ribosomes, and small enigmatic genomes across a large radiation of phyla.</title>
        <authorList>
            <person name="Brown C.T."/>
            <person name="Hug L.A."/>
            <person name="Thomas B.C."/>
            <person name="Sharon I."/>
            <person name="Castelle C.J."/>
            <person name="Singh A."/>
            <person name="Wilkins M.J."/>
            <person name="Williams K.H."/>
            <person name="Banfield J.F."/>
        </authorList>
    </citation>
    <scope>NUCLEOTIDE SEQUENCE [LARGE SCALE GENOMIC DNA]</scope>
</reference>
<dbReference type="Proteomes" id="UP000034163">
    <property type="component" value="Unassembled WGS sequence"/>
</dbReference>
<protein>
    <submittedName>
        <fullName evidence="2">Uncharacterized protein</fullName>
    </submittedName>
</protein>
<dbReference type="EMBL" id="LCBS01000001">
    <property type="protein sequence ID" value="KKS17602.1"/>
    <property type="molecule type" value="Genomic_DNA"/>
</dbReference>
<name>A0A0G0WZM0_UNCKA</name>
<keyword evidence="1" id="KW-0472">Membrane</keyword>
<keyword evidence="1" id="KW-1133">Transmembrane helix</keyword>
<sequence length="204" mass="23000">MNRFYVVIALLLLIFSIVFYFKQKNNIAINPAKTFVEINESGTEYMNEKLGFKFRYSENFVMKEYDFEDELYLGLGETDTKMPILIRGVYYGVSEADGGFLDIINQDCLASGPSTETYCELMMSEPFKNTEGLAGKKMYFRYIHLGEDAINVQFGPFYFLDIGNNKANVPTLMIGPSDFAVNSDGAGVYEDIITSVANSVSLIK</sequence>
<evidence type="ECO:0000313" key="3">
    <source>
        <dbReference type="Proteomes" id="UP000034163"/>
    </source>
</evidence>
<evidence type="ECO:0000256" key="1">
    <source>
        <dbReference type="SAM" id="Phobius"/>
    </source>
</evidence>
<comment type="caution">
    <text evidence="2">The sequence shown here is derived from an EMBL/GenBank/DDBJ whole genome shotgun (WGS) entry which is preliminary data.</text>
</comment>
<proteinExistence type="predicted"/>